<evidence type="ECO:0000313" key="3">
    <source>
        <dbReference type="EMBL" id="EFJ41375.1"/>
    </source>
</evidence>
<name>D8UG19_VOLCA</name>
<dbReference type="AlphaFoldDB" id="D8UG19"/>
<keyword evidence="2" id="KW-0732">Signal</keyword>
<feature type="transmembrane region" description="Helical" evidence="1">
    <location>
        <begin position="200"/>
        <end position="220"/>
    </location>
</feature>
<proteinExistence type="predicted"/>
<dbReference type="EMBL" id="GL378396">
    <property type="protein sequence ID" value="EFJ41375.1"/>
    <property type="molecule type" value="Genomic_DNA"/>
</dbReference>
<dbReference type="RefSeq" id="XP_002957605.1">
    <property type="nucleotide sequence ID" value="XM_002957559.1"/>
</dbReference>
<dbReference type="KEGG" id="vcn:VOLCADRAFT_98699"/>
<dbReference type="OrthoDB" id="541982at2759"/>
<keyword evidence="1" id="KW-0472">Membrane</keyword>
<dbReference type="GeneID" id="9627034"/>
<organism evidence="4">
    <name type="scientific">Volvox carteri f. nagariensis</name>
    <dbReference type="NCBI Taxonomy" id="3068"/>
    <lineage>
        <taxon>Eukaryota</taxon>
        <taxon>Viridiplantae</taxon>
        <taxon>Chlorophyta</taxon>
        <taxon>core chlorophytes</taxon>
        <taxon>Chlorophyceae</taxon>
        <taxon>CS clade</taxon>
        <taxon>Chlamydomonadales</taxon>
        <taxon>Volvocaceae</taxon>
        <taxon>Volvox</taxon>
    </lineage>
</organism>
<feature type="chain" id="PRO_5003124484" evidence="2">
    <location>
        <begin position="18"/>
        <end position="228"/>
    </location>
</feature>
<reference evidence="3 4" key="1">
    <citation type="journal article" date="2010" name="Science">
        <title>Genomic analysis of organismal complexity in the multicellular green alga Volvox carteri.</title>
        <authorList>
            <person name="Prochnik S.E."/>
            <person name="Umen J."/>
            <person name="Nedelcu A.M."/>
            <person name="Hallmann A."/>
            <person name="Miller S.M."/>
            <person name="Nishii I."/>
            <person name="Ferris P."/>
            <person name="Kuo A."/>
            <person name="Mitros T."/>
            <person name="Fritz-Laylin L.K."/>
            <person name="Hellsten U."/>
            <person name="Chapman J."/>
            <person name="Simakov O."/>
            <person name="Rensing S.A."/>
            <person name="Terry A."/>
            <person name="Pangilinan J."/>
            <person name="Kapitonov V."/>
            <person name="Jurka J."/>
            <person name="Salamov A."/>
            <person name="Shapiro H."/>
            <person name="Schmutz J."/>
            <person name="Grimwood J."/>
            <person name="Lindquist E."/>
            <person name="Lucas S."/>
            <person name="Grigoriev I.V."/>
            <person name="Schmitt R."/>
            <person name="Kirk D."/>
            <person name="Rokhsar D.S."/>
        </authorList>
    </citation>
    <scope>NUCLEOTIDE SEQUENCE [LARGE SCALE GENOMIC DNA]</scope>
    <source>
        <strain evidence="4">f. Nagariensis / Eve</strain>
    </source>
</reference>
<keyword evidence="1" id="KW-0812">Transmembrane</keyword>
<dbReference type="Proteomes" id="UP000001058">
    <property type="component" value="Unassembled WGS sequence"/>
</dbReference>
<dbReference type="InParanoid" id="D8UG19"/>
<feature type="signal peptide" evidence="2">
    <location>
        <begin position="1"/>
        <end position="17"/>
    </location>
</feature>
<evidence type="ECO:0000256" key="2">
    <source>
        <dbReference type="SAM" id="SignalP"/>
    </source>
</evidence>
<sequence length="228" mass="24608">MEACLLWVVLWPELGVGVDLIVGPPTCTFRQCAFHVTLIYGLWFELLLNEVVLPVMQDLVGGREVTVHSGACLALSHGVALALQAAGPGGTQVLQGPRESEAIERYCADTGFKELLHCTTDESHQATFSLVLTYPYPPDVHIVDERDEGPRGTGHPGGGGGGGGALWVVRSCTEKTVEAHQEALRANVEVAGGALSRMPLFKFELAMCGLLGLSLPVVYWRKIRIRHL</sequence>
<accession>D8UG19</accession>
<protein>
    <submittedName>
        <fullName evidence="3">Uncharacterized protein</fullName>
    </submittedName>
</protein>
<gene>
    <name evidence="3" type="ORF">VOLCADRAFT_98699</name>
</gene>
<keyword evidence="4" id="KW-1185">Reference proteome</keyword>
<evidence type="ECO:0000313" key="4">
    <source>
        <dbReference type="Proteomes" id="UP000001058"/>
    </source>
</evidence>
<evidence type="ECO:0000256" key="1">
    <source>
        <dbReference type="SAM" id="Phobius"/>
    </source>
</evidence>
<keyword evidence="1" id="KW-1133">Transmembrane helix</keyword>